<gene>
    <name evidence="1" type="ORF">F4820DRAFT_379046</name>
</gene>
<accession>A0ACB9YV47</accession>
<dbReference type="Proteomes" id="UP001497700">
    <property type="component" value="Unassembled WGS sequence"/>
</dbReference>
<keyword evidence="2" id="KW-1185">Reference proteome</keyword>
<name>A0ACB9YV47_9PEZI</name>
<evidence type="ECO:0000313" key="2">
    <source>
        <dbReference type="Proteomes" id="UP001497700"/>
    </source>
</evidence>
<sequence length="77" mass="8383">MDALKNFASKNSSQGSGNTGNTQQSGEKKDYGDKISSFLNKKEGGKLSDQQLETGTDKAREMYEKATGNKVDPKYSN</sequence>
<protein>
    <submittedName>
        <fullName evidence="1">Uncharacterized protein</fullName>
    </submittedName>
</protein>
<dbReference type="EMBL" id="MU393507">
    <property type="protein sequence ID" value="KAI4863305.1"/>
    <property type="molecule type" value="Genomic_DNA"/>
</dbReference>
<evidence type="ECO:0000313" key="1">
    <source>
        <dbReference type="EMBL" id="KAI4863305.1"/>
    </source>
</evidence>
<organism evidence="1 2">
    <name type="scientific">Hypoxylon rubiginosum</name>
    <dbReference type="NCBI Taxonomy" id="110542"/>
    <lineage>
        <taxon>Eukaryota</taxon>
        <taxon>Fungi</taxon>
        <taxon>Dikarya</taxon>
        <taxon>Ascomycota</taxon>
        <taxon>Pezizomycotina</taxon>
        <taxon>Sordariomycetes</taxon>
        <taxon>Xylariomycetidae</taxon>
        <taxon>Xylariales</taxon>
        <taxon>Hypoxylaceae</taxon>
        <taxon>Hypoxylon</taxon>
    </lineage>
</organism>
<proteinExistence type="predicted"/>
<reference evidence="1 2" key="1">
    <citation type="journal article" date="2022" name="New Phytol.">
        <title>Ecological generalism drives hyperdiversity of secondary metabolite gene clusters in xylarialean endophytes.</title>
        <authorList>
            <person name="Franco M.E.E."/>
            <person name="Wisecaver J.H."/>
            <person name="Arnold A.E."/>
            <person name="Ju Y.M."/>
            <person name="Slot J.C."/>
            <person name="Ahrendt S."/>
            <person name="Moore L.P."/>
            <person name="Eastman K.E."/>
            <person name="Scott K."/>
            <person name="Konkel Z."/>
            <person name="Mondo S.J."/>
            <person name="Kuo A."/>
            <person name="Hayes R.D."/>
            <person name="Haridas S."/>
            <person name="Andreopoulos B."/>
            <person name="Riley R."/>
            <person name="LaButti K."/>
            <person name="Pangilinan J."/>
            <person name="Lipzen A."/>
            <person name="Amirebrahimi M."/>
            <person name="Yan J."/>
            <person name="Adam C."/>
            <person name="Keymanesh K."/>
            <person name="Ng V."/>
            <person name="Louie K."/>
            <person name="Northen T."/>
            <person name="Drula E."/>
            <person name="Henrissat B."/>
            <person name="Hsieh H.M."/>
            <person name="Youens-Clark K."/>
            <person name="Lutzoni F."/>
            <person name="Miadlikowska J."/>
            <person name="Eastwood D.C."/>
            <person name="Hamelin R.C."/>
            <person name="Grigoriev I.V."/>
            <person name="U'Ren J.M."/>
        </authorList>
    </citation>
    <scope>NUCLEOTIDE SEQUENCE [LARGE SCALE GENOMIC DNA]</scope>
    <source>
        <strain evidence="1 2">CBS 119005</strain>
    </source>
</reference>
<comment type="caution">
    <text evidence="1">The sequence shown here is derived from an EMBL/GenBank/DDBJ whole genome shotgun (WGS) entry which is preliminary data.</text>
</comment>